<keyword evidence="2" id="KW-1185">Reference proteome</keyword>
<sequence length="54" mass="6308">MSEGCVRRPTLAGALRWTRRAPADRAKKFVLHNQRLYGLADRTLRRTAKWRSRG</sequence>
<gene>
    <name evidence="1" type="ORF">GCM10010411_72930</name>
</gene>
<accession>A0ABP6CTL7</accession>
<proteinExistence type="predicted"/>
<evidence type="ECO:0000313" key="1">
    <source>
        <dbReference type="EMBL" id="GAA2625605.1"/>
    </source>
</evidence>
<dbReference type="EMBL" id="BAAATD010000012">
    <property type="protein sequence ID" value="GAA2625605.1"/>
    <property type="molecule type" value="Genomic_DNA"/>
</dbReference>
<dbReference type="Proteomes" id="UP001501509">
    <property type="component" value="Unassembled WGS sequence"/>
</dbReference>
<dbReference type="RefSeq" id="WP_344547048.1">
    <property type="nucleotide sequence ID" value="NZ_BAAATD010000012.1"/>
</dbReference>
<organism evidence="1 2">
    <name type="scientific">Actinomadura fulvescens</name>
    <dbReference type="NCBI Taxonomy" id="46160"/>
    <lineage>
        <taxon>Bacteria</taxon>
        <taxon>Bacillati</taxon>
        <taxon>Actinomycetota</taxon>
        <taxon>Actinomycetes</taxon>
        <taxon>Streptosporangiales</taxon>
        <taxon>Thermomonosporaceae</taxon>
        <taxon>Actinomadura</taxon>
    </lineage>
</organism>
<protein>
    <submittedName>
        <fullName evidence="1">Uncharacterized protein</fullName>
    </submittedName>
</protein>
<reference evidence="2" key="1">
    <citation type="journal article" date="2019" name="Int. J. Syst. Evol. Microbiol.">
        <title>The Global Catalogue of Microorganisms (GCM) 10K type strain sequencing project: providing services to taxonomists for standard genome sequencing and annotation.</title>
        <authorList>
            <consortium name="The Broad Institute Genomics Platform"/>
            <consortium name="The Broad Institute Genome Sequencing Center for Infectious Disease"/>
            <person name="Wu L."/>
            <person name="Ma J."/>
        </authorList>
    </citation>
    <scope>NUCLEOTIDE SEQUENCE [LARGE SCALE GENOMIC DNA]</scope>
    <source>
        <strain evidence="2">JCM 6833</strain>
    </source>
</reference>
<comment type="caution">
    <text evidence="1">The sequence shown here is derived from an EMBL/GenBank/DDBJ whole genome shotgun (WGS) entry which is preliminary data.</text>
</comment>
<evidence type="ECO:0000313" key="2">
    <source>
        <dbReference type="Proteomes" id="UP001501509"/>
    </source>
</evidence>
<name>A0ABP6CTL7_9ACTN</name>